<evidence type="ECO:0000256" key="9">
    <source>
        <dbReference type="SAM" id="Phobius"/>
    </source>
</evidence>
<dbReference type="PANTHER" id="PTHR22811">
    <property type="entry name" value="TRANSMEMBRANE EMP24 DOMAIN-CONTAINING PROTEIN"/>
    <property type="match status" value="1"/>
</dbReference>
<dbReference type="OrthoDB" id="62956at2759"/>
<evidence type="ECO:0000256" key="8">
    <source>
        <dbReference type="RuleBase" id="RU003827"/>
    </source>
</evidence>
<organism evidence="12 13">
    <name type="scientific">Rhodotorula taiwanensis</name>
    <dbReference type="NCBI Taxonomy" id="741276"/>
    <lineage>
        <taxon>Eukaryota</taxon>
        <taxon>Fungi</taxon>
        <taxon>Dikarya</taxon>
        <taxon>Basidiomycota</taxon>
        <taxon>Pucciniomycotina</taxon>
        <taxon>Microbotryomycetes</taxon>
        <taxon>Sporidiobolales</taxon>
        <taxon>Sporidiobolaceae</taxon>
        <taxon>Rhodotorula</taxon>
    </lineage>
</organism>
<feature type="chain" id="PRO_5015411332" description="GOLD domain-containing protein" evidence="10">
    <location>
        <begin position="29"/>
        <end position="204"/>
    </location>
</feature>
<evidence type="ECO:0000256" key="1">
    <source>
        <dbReference type="ARBA" id="ARBA00004479"/>
    </source>
</evidence>
<dbReference type="SMART" id="SM01190">
    <property type="entry name" value="EMP24_GP25L"/>
    <property type="match status" value="1"/>
</dbReference>
<keyword evidence="6 9" id="KW-0472">Membrane</keyword>
<feature type="transmembrane region" description="Helical" evidence="9">
    <location>
        <begin position="174"/>
        <end position="194"/>
    </location>
</feature>
<evidence type="ECO:0000313" key="12">
    <source>
        <dbReference type="EMBL" id="POY71219.1"/>
    </source>
</evidence>
<evidence type="ECO:0000256" key="3">
    <source>
        <dbReference type="ARBA" id="ARBA00022692"/>
    </source>
</evidence>
<evidence type="ECO:0000256" key="4">
    <source>
        <dbReference type="ARBA" id="ARBA00022729"/>
    </source>
</evidence>
<comment type="caution">
    <text evidence="12">The sequence shown here is derived from an EMBL/GenBank/DDBJ whole genome shotgun (WGS) entry which is preliminary data.</text>
</comment>
<dbReference type="GO" id="GO:0016020">
    <property type="term" value="C:membrane"/>
    <property type="evidence" value="ECO:0007669"/>
    <property type="project" value="UniProtKB-SubCell"/>
</dbReference>
<dbReference type="GO" id="GO:0012505">
    <property type="term" value="C:endomembrane system"/>
    <property type="evidence" value="ECO:0007669"/>
    <property type="project" value="UniProtKB-SubCell"/>
</dbReference>
<keyword evidence="4 10" id="KW-0732">Signal</keyword>
<evidence type="ECO:0000256" key="2">
    <source>
        <dbReference type="ARBA" id="ARBA00007104"/>
    </source>
</evidence>
<dbReference type="InterPro" id="IPR009038">
    <property type="entry name" value="GOLD_dom"/>
</dbReference>
<dbReference type="Pfam" id="PF01105">
    <property type="entry name" value="EMP24_GP25L"/>
    <property type="match status" value="1"/>
</dbReference>
<evidence type="ECO:0000256" key="6">
    <source>
        <dbReference type="ARBA" id="ARBA00023136"/>
    </source>
</evidence>
<protein>
    <recommendedName>
        <fullName evidence="11">GOLD domain-containing protein</fullName>
    </recommendedName>
</protein>
<evidence type="ECO:0000256" key="5">
    <source>
        <dbReference type="ARBA" id="ARBA00022989"/>
    </source>
</evidence>
<keyword evidence="5 9" id="KW-1133">Transmembrane helix</keyword>
<evidence type="ECO:0000259" key="11">
    <source>
        <dbReference type="PROSITE" id="PS50866"/>
    </source>
</evidence>
<keyword evidence="13" id="KW-1185">Reference proteome</keyword>
<evidence type="ECO:0000256" key="10">
    <source>
        <dbReference type="SAM" id="SignalP"/>
    </source>
</evidence>
<feature type="domain" description="GOLD" evidence="11">
    <location>
        <begin position="38"/>
        <end position="120"/>
    </location>
</feature>
<dbReference type="STRING" id="741276.A0A2S5B368"/>
<gene>
    <name evidence="12" type="ORF">BMF94_5531</name>
</gene>
<keyword evidence="3 8" id="KW-0812">Transmembrane</keyword>
<dbReference type="PROSITE" id="PS50866">
    <property type="entry name" value="GOLD"/>
    <property type="match status" value="1"/>
</dbReference>
<sequence length="204" mass="23006">MRASLGSLWAPAALVVVVVLALVPSTRAHTIDLDAGAKECFFEDLHTEDKMTVTYQVAGGGHLDIDFKLTGPGARVMNEQRKRDTGTYSFTAEADGRYMYCFSNEMSTVSGKTVSFNVHGVMYVEDDGHTAPIEREIRQLSAALEAVKDEQEYIVVRERLHRDTAESTNDRVKFWSILQTVMLIAVCGWQIFYLKRFFEVKRVV</sequence>
<reference evidence="12 13" key="1">
    <citation type="journal article" date="2018" name="Front. Microbiol.">
        <title>Prospects for Fungal Bioremediation of Acidic Radioactive Waste Sites: Characterization and Genome Sequence of Rhodotorula taiwanensis MD1149.</title>
        <authorList>
            <person name="Tkavc R."/>
            <person name="Matrosova V.Y."/>
            <person name="Grichenko O.E."/>
            <person name="Gostincar C."/>
            <person name="Volpe R.P."/>
            <person name="Klimenkova P."/>
            <person name="Gaidamakova E.K."/>
            <person name="Zhou C.E."/>
            <person name="Stewart B.J."/>
            <person name="Lyman M.G."/>
            <person name="Malfatti S.A."/>
            <person name="Rubinfeld B."/>
            <person name="Courtot M."/>
            <person name="Singh J."/>
            <person name="Dalgard C.L."/>
            <person name="Hamilton T."/>
            <person name="Frey K.G."/>
            <person name="Gunde-Cimerman N."/>
            <person name="Dugan L."/>
            <person name="Daly M.J."/>
        </authorList>
    </citation>
    <scope>NUCLEOTIDE SEQUENCE [LARGE SCALE GENOMIC DNA]</scope>
    <source>
        <strain evidence="12 13">MD1149</strain>
    </source>
</reference>
<accession>A0A2S5B368</accession>
<dbReference type="AlphaFoldDB" id="A0A2S5B368"/>
<feature type="signal peptide" evidence="10">
    <location>
        <begin position="1"/>
        <end position="28"/>
    </location>
</feature>
<comment type="subcellular location">
    <subcellularLocation>
        <location evidence="7">Endomembrane system</location>
        <topology evidence="7">Single-pass membrane protein</topology>
    </subcellularLocation>
    <subcellularLocation>
        <location evidence="1 8">Membrane</location>
        <topology evidence="1 8">Single-pass type I membrane protein</topology>
    </subcellularLocation>
</comment>
<comment type="similarity">
    <text evidence="2 8">Belongs to the EMP24/GP25L family.</text>
</comment>
<dbReference type="Proteomes" id="UP000237144">
    <property type="component" value="Unassembled WGS sequence"/>
</dbReference>
<dbReference type="InterPro" id="IPR015720">
    <property type="entry name" value="Emp24-like"/>
</dbReference>
<dbReference type="SUPFAM" id="SSF101576">
    <property type="entry name" value="Supernatant protein factor (SPF), C-terminal domain"/>
    <property type="match status" value="1"/>
</dbReference>
<name>A0A2S5B368_9BASI</name>
<proteinExistence type="inferred from homology"/>
<dbReference type="EMBL" id="PJQD01000085">
    <property type="protein sequence ID" value="POY71219.1"/>
    <property type="molecule type" value="Genomic_DNA"/>
</dbReference>
<evidence type="ECO:0000313" key="13">
    <source>
        <dbReference type="Proteomes" id="UP000237144"/>
    </source>
</evidence>
<dbReference type="InterPro" id="IPR036598">
    <property type="entry name" value="GOLD_dom_sf"/>
</dbReference>
<evidence type="ECO:0000256" key="7">
    <source>
        <dbReference type="ARBA" id="ARBA00037847"/>
    </source>
</evidence>